<dbReference type="AlphaFoldDB" id="A0AAE4SA69"/>
<dbReference type="RefSeq" id="WP_338094068.1">
    <property type="nucleotide sequence ID" value="NZ_JAWDKA010000004.1"/>
</dbReference>
<dbReference type="InterPro" id="IPR027256">
    <property type="entry name" value="P-typ_ATPase_IB"/>
</dbReference>
<feature type="transmembrane region" description="Helical" evidence="8">
    <location>
        <begin position="38"/>
        <end position="57"/>
    </location>
</feature>
<evidence type="ECO:0000259" key="9">
    <source>
        <dbReference type="Pfam" id="PF00122"/>
    </source>
</evidence>
<dbReference type="NCBIfam" id="TIGR01494">
    <property type="entry name" value="ATPase_P-type"/>
    <property type="match status" value="1"/>
</dbReference>
<name>A0AAE4SA69_9EURY</name>
<dbReference type="SUPFAM" id="SSF56784">
    <property type="entry name" value="HAD-like"/>
    <property type="match status" value="1"/>
</dbReference>
<dbReference type="Gene3D" id="3.40.1110.10">
    <property type="entry name" value="Calcium-transporting ATPase, cytoplasmic domain N"/>
    <property type="match status" value="1"/>
</dbReference>
<accession>A0AAE4SA69</accession>
<dbReference type="GO" id="GO:0016887">
    <property type="term" value="F:ATP hydrolysis activity"/>
    <property type="evidence" value="ECO:0007669"/>
    <property type="project" value="InterPro"/>
</dbReference>
<evidence type="ECO:0000256" key="2">
    <source>
        <dbReference type="ARBA" id="ARBA00006024"/>
    </source>
</evidence>
<comment type="caution">
    <text evidence="10">The sequence shown here is derived from an EMBL/GenBank/DDBJ whole genome shotgun (WGS) entry which is preliminary data.</text>
</comment>
<dbReference type="FunFam" id="2.70.150.10:FF:000002">
    <property type="entry name" value="Copper-transporting ATPase 1, putative"/>
    <property type="match status" value="1"/>
</dbReference>
<feature type="transmembrane region" description="Helical" evidence="8">
    <location>
        <begin position="242"/>
        <end position="261"/>
    </location>
</feature>
<dbReference type="SFLD" id="SFLDF00027">
    <property type="entry name" value="p-type_atpase"/>
    <property type="match status" value="1"/>
</dbReference>
<dbReference type="PANTHER" id="PTHR48085:SF5">
    <property type="entry name" value="CADMIUM_ZINC-TRANSPORTING ATPASE HMA4-RELATED"/>
    <property type="match status" value="1"/>
</dbReference>
<gene>
    <name evidence="10" type="primary">cadA</name>
    <name evidence="10" type="ORF">McpAg1_08720</name>
</gene>
<evidence type="ECO:0000256" key="5">
    <source>
        <dbReference type="ARBA" id="ARBA00022967"/>
    </source>
</evidence>
<dbReference type="NCBIfam" id="TIGR01525">
    <property type="entry name" value="ATPase-IB_hvy"/>
    <property type="match status" value="1"/>
</dbReference>
<dbReference type="GO" id="GO:0019829">
    <property type="term" value="F:ATPase-coupled monoatomic cation transmembrane transporter activity"/>
    <property type="evidence" value="ECO:0007669"/>
    <property type="project" value="InterPro"/>
</dbReference>
<feature type="transmembrane region" description="Helical" evidence="8">
    <location>
        <begin position="12"/>
        <end position="32"/>
    </location>
</feature>
<dbReference type="SFLD" id="SFLDS00003">
    <property type="entry name" value="Haloacid_Dehalogenase"/>
    <property type="match status" value="1"/>
</dbReference>
<evidence type="ECO:0000313" key="10">
    <source>
        <dbReference type="EMBL" id="MDV0441664.1"/>
    </source>
</evidence>
<proteinExistence type="inferred from homology"/>
<dbReference type="SFLD" id="SFLDG00002">
    <property type="entry name" value="C1.7:_P-type_atpase_like"/>
    <property type="match status" value="1"/>
</dbReference>
<feature type="domain" description="P-type ATPase A" evidence="9">
    <location>
        <begin position="124"/>
        <end position="223"/>
    </location>
</feature>
<dbReference type="Gene3D" id="2.70.150.10">
    <property type="entry name" value="Calcium-transporting ATPase, cytoplasmic transduction domain A"/>
    <property type="match status" value="1"/>
</dbReference>
<evidence type="ECO:0000256" key="7">
    <source>
        <dbReference type="ARBA" id="ARBA00023136"/>
    </source>
</evidence>
<dbReference type="SUPFAM" id="SSF81665">
    <property type="entry name" value="Calcium ATPase, transmembrane domain M"/>
    <property type="match status" value="1"/>
</dbReference>
<dbReference type="PRINTS" id="PR00120">
    <property type="entry name" value="HATPASE"/>
</dbReference>
<evidence type="ECO:0000256" key="4">
    <source>
        <dbReference type="ARBA" id="ARBA00022723"/>
    </source>
</evidence>
<dbReference type="InterPro" id="IPR018303">
    <property type="entry name" value="ATPase_P-typ_P_site"/>
</dbReference>
<sequence>MITTLSPKQQKTLIRIILAFAILVSVIILQQTNIVSETAILLVLYLVPYAVIGYDVLTRAGKNIFHGKIFDENFLMTIATIGAFALGEYPEAVAVMLFYQVGELFQSYAVSKSRKSIAALMDIRPDHANIESNGQLIEVDPGELKTGDVIIIKPGERVPVDGVVISGSSDLNTMSLTGESLPRPVDAGDEVISGCVNMSGLLRVRVQKPYGESTVARILDLVENAAAKKAKTENFITTFSRYYTPVVVGVAAALAVLPPILFGEPFVDWVGRALIFLVVSCPCALVISIPLSFYGGIGGASRNGILIKGGNYLEALAKTETVVFDKTGTLTTGSFRVNSIKPSGEMTEEQLIMYAALAESSSTHPLAASIRAAYGKEIDRSVVANVTETAGRGVSAEVSGRVVLAGNAKLLADGGVAIPPSAPAGTAIHVAVDKIYAGYLLFSDTAKPSAKKAVNDLKKLGVKHTAMLTGDAEAAAKLTAEELGIDSYRAGLLPQEKVSGLEDIMEKFGGSTAYVGDGINDAPVLSRADVGIAMGSLGSDAAIEAADVVLMDDDPAKVATAVRISKKTFWIVRENIVFALGVKFFVLAFAAAGFATMWEAVFADVGVAVIAILNAMRTLGFSEK</sequence>
<evidence type="ECO:0000313" key="11">
    <source>
        <dbReference type="Proteomes" id="UP001273136"/>
    </source>
</evidence>
<dbReference type="InterPro" id="IPR008250">
    <property type="entry name" value="ATPase_P-typ_transduc_dom_A_sf"/>
</dbReference>
<evidence type="ECO:0000256" key="6">
    <source>
        <dbReference type="ARBA" id="ARBA00022989"/>
    </source>
</evidence>
<dbReference type="InterPro" id="IPR044492">
    <property type="entry name" value="P_typ_ATPase_HD_dom"/>
</dbReference>
<feature type="transmembrane region" description="Helical" evidence="8">
    <location>
        <begin position="576"/>
        <end position="595"/>
    </location>
</feature>
<dbReference type="InterPro" id="IPR036412">
    <property type="entry name" value="HAD-like_sf"/>
</dbReference>
<dbReference type="Pfam" id="PF00122">
    <property type="entry name" value="E1-E2_ATPase"/>
    <property type="match status" value="1"/>
</dbReference>
<dbReference type="PANTHER" id="PTHR48085">
    <property type="entry name" value="CADMIUM/ZINC-TRANSPORTING ATPASE HMA2-RELATED"/>
    <property type="match status" value="1"/>
</dbReference>
<keyword evidence="3 8" id="KW-0812">Transmembrane</keyword>
<dbReference type="InterPro" id="IPR023298">
    <property type="entry name" value="ATPase_P-typ_TM_dom_sf"/>
</dbReference>
<feature type="transmembrane region" description="Helical" evidence="8">
    <location>
        <begin position="273"/>
        <end position="294"/>
    </location>
</feature>
<dbReference type="PROSITE" id="PS00154">
    <property type="entry name" value="ATPASE_E1_E2"/>
    <property type="match status" value="1"/>
</dbReference>
<comment type="similarity">
    <text evidence="2">Belongs to the cation transport ATPase (P-type) (TC 3.A.3) family. Type IB subfamily.</text>
</comment>
<dbReference type="GO" id="GO:0015086">
    <property type="term" value="F:cadmium ion transmembrane transporter activity"/>
    <property type="evidence" value="ECO:0007669"/>
    <property type="project" value="TreeGrafter"/>
</dbReference>
<dbReference type="InterPro" id="IPR051014">
    <property type="entry name" value="Cation_Transport_ATPase_IB"/>
</dbReference>
<dbReference type="GO" id="GO:0016020">
    <property type="term" value="C:membrane"/>
    <property type="evidence" value="ECO:0007669"/>
    <property type="project" value="UniProtKB-SubCell"/>
</dbReference>
<dbReference type="InterPro" id="IPR023299">
    <property type="entry name" value="ATPase_P-typ_cyto_dom_N"/>
</dbReference>
<keyword evidence="6 8" id="KW-1133">Transmembrane helix</keyword>
<dbReference type="PRINTS" id="PR00119">
    <property type="entry name" value="CATATPASE"/>
</dbReference>
<keyword evidence="5" id="KW-1278">Translocase</keyword>
<dbReference type="Pfam" id="PF00702">
    <property type="entry name" value="Hydrolase"/>
    <property type="match status" value="1"/>
</dbReference>
<dbReference type="InterPro" id="IPR023214">
    <property type="entry name" value="HAD_sf"/>
</dbReference>
<dbReference type="InterPro" id="IPR059000">
    <property type="entry name" value="ATPase_P-type_domA"/>
</dbReference>
<protein>
    <submittedName>
        <fullName evidence="10">Cadmium, zinc and cobalt-transporting ATPase</fullName>
    </submittedName>
</protein>
<comment type="subcellular location">
    <subcellularLocation>
        <location evidence="1">Membrane</location>
    </subcellularLocation>
</comment>
<evidence type="ECO:0000256" key="3">
    <source>
        <dbReference type="ARBA" id="ARBA00022692"/>
    </source>
</evidence>
<dbReference type="NCBIfam" id="TIGR01512">
    <property type="entry name" value="ATPase-IB2_Cd"/>
    <property type="match status" value="1"/>
</dbReference>
<dbReference type="GO" id="GO:0005524">
    <property type="term" value="F:ATP binding"/>
    <property type="evidence" value="ECO:0007669"/>
    <property type="project" value="InterPro"/>
</dbReference>
<dbReference type="GO" id="GO:0046872">
    <property type="term" value="F:metal ion binding"/>
    <property type="evidence" value="ECO:0007669"/>
    <property type="project" value="UniProtKB-KW"/>
</dbReference>
<evidence type="ECO:0000256" key="1">
    <source>
        <dbReference type="ARBA" id="ARBA00004370"/>
    </source>
</evidence>
<keyword evidence="7 8" id="KW-0472">Membrane</keyword>
<evidence type="ECO:0000256" key="8">
    <source>
        <dbReference type="SAM" id="Phobius"/>
    </source>
</evidence>
<dbReference type="Proteomes" id="UP001273136">
    <property type="component" value="Unassembled WGS sequence"/>
</dbReference>
<keyword evidence="11" id="KW-1185">Reference proteome</keyword>
<feature type="transmembrane region" description="Helical" evidence="8">
    <location>
        <begin position="601"/>
        <end position="620"/>
    </location>
</feature>
<dbReference type="Gene3D" id="3.40.50.1000">
    <property type="entry name" value="HAD superfamily/HAD-like"/>
    <property type="match status" value="1"/>
</dbReference>
<dbReference type="EMBL" id="JAWDKA010000004">
    <property type="protein sequence ID" value="MDV0441664.1"/>
    <property type="molecule type" value="Genomic_DNA"/>
</dbReference>
<dbReference type="SUPFAM" id="SSF81653">
    <property type="entry name" value="Calcium ATPase, transduction domain A"/>
    <property type="match status" value="1"/>
</dbReference>
<organism evidence="10 11">
    <name type="scientific">Methanorbis furvi</name>
    <dbReference type="NCBI Taxonomy" id="3028299"/>
    <lineage>
        <taxon>Archaea</taxon>
        <taxon>Methanobacteriati</taxon>
        <taxon>Methanobacteriota</taxon>
        <taxon>Stenosarchaea group</taxon>
        <taxon>Methanomicrobia</taxon>
        <taxon>Methanomicrobiales</taxon>
        <taxon>Methanocorpusculaceae</taxon>
        <taxon>Methanorbis</taxon>
    </lineage>
</organism>
<keyword evidence="4" id="KW-0479">Metal-binding</keyword>
<reference evidence="10" key="1">
    <citation type="submission" date="2023-06" db="EMBL/GenBank/DDBJ databases">
        <title>Genome sequence of Methancorpusculaceae sp. Ag1.</title>
        <authorList>
            <person name="Protasov E."/>
            <person name="Platt K."/>
            <person name="Poehlein A."/>
            <person name="Daniel R."/>
            <person name="Brune A."/>
        </authorList>
    </citation>
    <scope>NUCLEOTIDE SEQUENCE</scope>
    <source>
        <strain evidence="10">Ag1</strain>
    </source>
</reference>
<dbReference type="InterPro" id="IPR001757">
    <property type="entry name" value="P_typ_ATPase"/>
</dbReference>